<reference evidence="1" key="1">
    <citation type="submission" date="2021-06" db="EMBL/GenBank/DDBJ databases">
        <authorList>
            <person name="Kallberg Y."/>
            <person name="Tangrot J."/>
            <person name="Rosling A."/>
        </authorList>
    </citation>
    <scope>NUCLEOTIDE SEQUENCE</scope>
    <source>
        <strain evidence="1">CL356</strain>
    </source>
</reference>
<gene>
    <name evidence="1" type="ORF">ACOLOM_LOCUS14001</name>
</gene>
<proteinExistence type="predicted"/>
<evidence type="ECO:0000313" key="1">
    <source>
        <dbReference type="EMBL" id="CAG8774341.1"/>
    </source>
</evidence>
<evidence type="ECO:0000313" key="2">
    <source>
        <dbReference type="Proteomes" id="UP000789525"/>
    </source>
</evidence>
<sequence>NIKCIPLIQNSCFWILLNPKLLVSQAHPQAEHPCLEGTPGTPPFRRPLANQDGNGLDVNEQQFELISLLGT</sequence>
<organism evidence="1 2">
    <name type="scientific">Acaulospora colombiana</name>
    <dbReference type="NCBI Taxonomy" id="27376"/>
    <lineage>
        <taxon>Eukaryota</taxon>
        <taxon>Fungi</taxon>
        <taxon>Fungi incertae sedis</taxon>
        <taxon>Mucoromycota</taxon>
        <taxon>Glomeromycotina</taxon>
        <taxon>Glomeromycetes</taxon>
        <taxon>Diversisporales</taxon>
        <taxon>Acaulosporaceae</taxon>
        <taxon>Acaulospora</taxon>
    </lineage>
</organism>
<comment type="caution">
    <text evidence="1">The sequence shown here is derived from an EMBL/GenBank/DDBJ whole genome shotgun (WGS) entry which is preliminary data.</text>
</comment>
<protein>
    <submittedName>
        <fullName evidence="1">1028_t:CDS:1</fullName>
    </submittedName>
</protein>
<dbReference type="EMBL" id="CAJVPT010067046">
    <property type="protein sequence ID" value="CAG8774341.1"/>
    <property type="molecule type" value="Genomic_DNA"/>
</dbReference>
<keyword evidence="2" id="KW-1185">Reference proteome</keyword>
<name>A0ACA9R2Z1_9GLOM</name>
<feature type="non-terminal residue" evidence="1">
    <location>
        <position position="1"/>
    </location>
</feature>
<accession>A0ACA9R2Z1</accession>
<dbReference type="Proteomes" id="UP000789525">
    <property type="component" value="Unassembled WGS sequence"/>
</dbReference>